<sequence length="433" mass="47558">MTLATTTTAGTPPDTDSSVFVSTLKKKIGGLVSPIMSRDQFTGDPCLGAIQTARRALKDNGVLIIRGCITRAACAAGQVAAYRAWERDVKPSIDVQYAPKVDVAKTIYDVQSQHKFLWPTGVIGNKGFGFMYAQPEAKSDYHAAQLDTSDAQPTVFAPGSGFQANLAVMEHPDSELATAILFQVTGNMGGMVSQDSFKTFRGNLTVPHVDDYPTSDTFNRVQAMVIGYREGNVRLVFGRATHQPDISVMYRDKTTTGFTSLSNSDSIVQVLEAAGAIVIPEPGDIVCWTAGVVHFEMNIDPKGNKFKPTRGHVQERYVVGTHNPSGSLTQTQLETLTGMAESGFILHPYVGPKRQFGPANANNFHRKNTQYCRRRVQPPDEKARFVAATKDCKARVHKLTDRRRQLYGIPIKDANRLFKDPLAQQVYNTKVQL</sequence>
<evidence type="ECO:0000313" key="2">
    <source>
        <dbReference type="Proteomes" id="UP000054560"/>
    </source>
</evidence>
<reference evidence="1 2" key="1">
    <citation type="submission" date="2011-02" db="EMBL/GenBank/DDBJ databases">
        <title>The Genome Sequence of Sphaeroforma arctica JP610.</title>
        <authorList>
            <consortium name="The Broad Institute Genome Sequencing Platform"/>
            <person name="Russ C."/>
            <person name="Cuomo C."/>
            <person name="Young S.K."/>
            <person name="Zeng Q."/>
            <person name="Gargeya S."/>
            <person name="Alvarado L."/>
            <person name="Berlin A."/>
            <person name="Chapman S.B."/>
            <person name="Chen Z."/>
            <person name="Freedman E."/>
            <person name="Gellesch M."/>
            <person name="Goldberg J."/>
            <person name="Griggs A."/>
            <person name="Gujja S."/>
            <person name="Heilman E."/>
            <person name="Heiman D."/>
            <person name="Howarth C."/>
            <person name="Mehta T."/>
            <person name="Neiman D."/>
            <person name="Pearson M."/>
            <person name="Roberts A."/>
            <person name="Saif S."/>
            <person name="Shea T."/>
            <person name="Shenoy N."/>
            <person name="Sisk P."/>
            <person name="Stolte C."/>
            <person name="Sykes S."/>
            <person name="White J."/>
            <person name="Yandava C."/>
            <person name="Burger G."/>
            <person name="Gray M.W."/>
            <person name="Holland P.W.H."/>
            <person name="King N."/>
            <person name="Lang F.B.F."/>
            <person name="Roger A.J."/>
            <person name="Ruiz-Trillo I."/>
            <person name="Haas B."/>
            <person name="Nusbaum C."/>
            <person name="Birren B."/>
        </authorList>
    </citation>
    <scope>NUCLEOTIDE SEQUENCE [LARGE SCALE GENOMIC DNA]</scope>
    <source>
        <strain evidence="1 2">JP610</strain>
    </source>
</reference>
<gene>
    <name evidence="1" type="ORF">SARC_01414</name>
</gene>
<keyword evidence="2" id="KW-1185">Reference proteome</keyword>
<organism evidence="1 2">
    <name type="scientific">Sphaeroforma arctica JP610</name>
    <dbReference type="NCBI Taxonomy" id="667725"/>
    <lineage>
        <taxon>Eukaryota</taxon>
        <taxon>Ichthyosporea</taxon>
        <taxon>Ichthyophonida</taxon>
        <taxon>Sphaeroforma</taxon>
    </lineage>
</organism>
<dbReference type="RefSeq" id="XP_014160360.1">
    <property type="nucleotide sequence ID" value="XM_014304885.1"/>
</dbReference>
<dbReference type="GeneID" id="25901918"/>
<protein>
    <submittedName>
        <fullName evidence="1">Uncharacterized protein</fullName>
    </submittedName>
</protein>
<proteinExistence type="predicted"/>
<accession>A0A0L0GDW1</accession>
<evidence type="ECO:0000313" key="1">
    <source>
        <dbReference type="EMBL" id="KNC86458.1"/>
    </source>
</evidence>
<dbReference type="EMBL" id="KQ241651">
    <property type="protein sequence ID" value="KNC86458.1"/>
    <property type="molecule type" value="Genomic_DNA"/>
</dbReference>
<dbReference type="Proteomes" id="UP000054560">
    <property type="component" value="Unassembled WGS sequence"/>
</dbReference>
<dbReference type="AlphaFoldDB" id="A0A0L0GDW1"/>
<name>A0A0L0GDW1_9EUKA</name>